<reference evidence="17" key="1">
    <citation type="submission" date="2020-10" db="EMBL/GenBank/DDBJ databases">
        <authorList>
            <person name="Gilroy R."/>
        </authorList>
    </citation>
    <scope>NUCLEOTIDE SEQUENCE</scope>
    <source>
        <strain evidence="17">CHK181-108</strain>
    </source>
</reference>
<dbReference type="FunFam" id="1.10.150.20:FF:000006">
    <property type="entry name" value="DNA ligase"/>
    <property type="match status" value="1"/>
</dbReference>
<comment type="caution">
    <text evidence="17">The sequence shown here is derived from an EMBL/GenBank/DDBJ whole genome shotgun (WGS) entry which is preliminary data.</text>
</comment>
<dbReference type="GO" id="GO:0006281">
    <property type="term" value="P:DNA repair"/>
    <property type="evidence" value="ECO:0007669"/>
    <property type="project" value="UniProtKB-KW"/>
</dbReference>
<feature type="binding site" evidence="15">
    <location>
        <position position="405"/>
    </location>
    <ligand>
        <name>Zn(2+)</name>
        <dbReference type="ChEBI" id="CHEBI:29105"/>
    </ligand>
</feature>
<dbReference type="InterPro" id="IPR013840">
    <property type="entry name" value="DNAligase_N"/>
</dbReference>
<dbReference type="InterPro" id="IPR001357">
    <property type="entry name" value="BRCT_dom"/>
</dbReference>
<evidence type="ECO:0000256" key="15">
    <source>
        <dbReference type="HAMAP-Rule" id="MF_01588"/>
    </source>
</evidence>
<dbReference type="PIRSF" id="PIRSF001604">
    <property type="entry name" value="LigA"/>
    <property type="match status" value="1"/>
</dbReference>
<dbReference type="SMART" id="SM00278">
    <property type="entry name" value="HhH1"/>
    <property type="match status" value="3"/>
</dbReference>
<evidence type="ECO:0000259" key="16">
    <source>
        <dbReference type="PROSITE" id="PS50172"/>
    </source>
</evidence>
<dbReference type="InterPro" id="IPR001679">
    <property type="entry name" value="DNA_ligase"/>
</dbReference>
<dbReference type="SMART" id="SM00292">
    <property type="entry name" value="BRCT"/>
    <property type="match status" value="1"/>
</dbReference>
<dbReference type="SUPFAM" id="SSF50249">
    <property type="entry name" value="Nucleic acid-binding proteins"/>
    <property type="match status" value="1"/>
</dbReference>
<evidence type="ECO:0000256" key="1">
    <source>
        <dbReference type="ARBA" id="ARBA00004067"/>
    </source>
</evidence>
<evidence type="ECO:0000313" key="18">
    <source>
        <dbReference type="Proteomes" id="UP000824165"/>
    </source>
</evidence>
<dbReference type="EMBL" id="DVLU01000003">
    <property type="protein sequence ID" value="HIT84343.1"/>
    <property type="molecule type" value="Genomic_DNA"/>
</dbReference>
<dbReference type="CDD" id="cd00114">
    <property type="entry name" value="LIGANc"/>
    <property type="match status" value="1"/>
</dbReference>
<sequence length="661" mass="73902">MTDPQIRIKELTEQLNYHNHKYYVDDAPEISDFEFDEMLLELERLEEEYPQYKSPNSPTVRVGGEASSTFEKVHHDVEMQSLQKAFSKEELMDFDRRVRAVFPGAEYVVEQKIDGLSVSIEYENGEFVRGSTRGDGITGEDISENIKTIRTVPLTLADKIPFLEVRGEVFMPRNEFERINALLEASDQPVFANPRNAASGSLRQLDPKITAERGLDIFVFNIQQIRGAQISSHTEGLEFLKRQGFKTIRDDRVFETMDEAFGEISRIGEERGSLSYDIDGAVVKVNDFEMRGALGVTAKFPRWAIAYKYPAEKQTTTVRDIRLQVGRTGVLTPLAVLDTVRIAGSNVSKATLHNMDYITEKDIRIGDTVVVQKAGDIIPAVVEVIKEDRSGDEKEFHMPERCPECGAAVVREEGEAAYRCTGVNCPAQRFRHIVHFVARDAMNIDGLGPSIIEQLIERKMIENAADLYYLNAESIAEMEKLGEKSADNLMASLERSKTNPLYRLIFGLGIRHIGEKAAKVIAKKYKTIDNLKNATVEELTEINDVGGVMARSVVDFFKEPQNETFLERIAAAGVNCVDDSGDGEDDSRFEGKTFVLTGTLEHYKRSEAAAIIEKLGGKTSSSVSRKTDYVLAGAEAGSKLEKARSLGVAVISEDEFEEMIK</sequence>
<dbReference type="Pfam" id="PF03119">
    <property type="entry name" value="DNA_ligase_ZBD"/>
    <property type="match status" value="1"/>
</dbReference>
<dbReference type="Pfam" id="PF01653">
    <property type="entry name" value="DNA_ligase_aden"/>
    <property type="match status" value="1"/>
</dbReference>
<dbReference type="FunFam" id="3.30.470.30:FF:000001">
    <property type="entry name" value="DNA ligase"/>
    <property type="match status" value="1"/>
</dbReference>
<feature type="binding site" evidence="15">
    <location>
        <position position="168"/>
    </location>
    <ligand>
        <name>NAD(+)</name>
        <dbReference type="ChEBI" id="CHEBI:57540"/>
    </ligand>
</feature>
<dbReference type="SUPFAM" id="SSF52113">
    <property type="entry name" value="BRCT domain"/>
    <property type="match status" value="1"/>
</dbReference>
<evidence type="ECO:0000256" key="10">
    <source>
        <dbReference type="ARBA" id="ARBA00023027"/>
    </source>
</evidence>
<feature type="binding site" evidence="15">
    <location>
        <position position="402"/>
    </location>
    <ligand>
        <name>Zn(2+)</name>
        <dbReference type="ChEBI" id="CHEBI:29105"/>
    </ligand>
</feature>
<dbReference type="GO" id="GO:0006260">
    <property type="term" value="P:DNA replication"/>
    <property type="evidence" value="ECO:0007669"/>
    <property type="project" value="UniProtKB-KW"/>
</dbReference>
<feature type="binding site" evidence="15">
    <location>
        <begin position="32"/>
        <end position="36"/>
    </location>
    <ligand>
        <name>NAD(+)</name>
        <dbReference type="ChEBI" id="CHEBI:57540"/>
    </ligand>
</feature>
<feature type="binding site" evidence="15">
    <location>
        <begin position="81"/>
        <end position="82"/>
    </location>
    <ligand>
        <name>NAD(+)</name>
        <dbReference type="ChEBI" id="CHEBI:57540"/>
    </ligand>
</feature>
<dbReference type="FunFam" id="2.40.50.140:FF:000012">
    <property type="entry name" value="DNA ligase"/>
    <property type="match status" value="1"/>
</dbReference>
<dbReference type="SUPFAM" id="SSF56091">
    <property type="entry name" value="DNA ligase/mRNA capping enzyme, catalytic domain"/>
    <property type="match status" value="1"/>
</dbReference>
<keyword evidence="8 15" id="KW-0862">Zinc</keyword>
<dbReference type="Pfam" id="PF03120">
    <property type="entry name" value="OB_DNA_ligase"/>
    <property type="match status" value="1"/>
</dbReference>
<dbReference type="InterPro" id="IPR041663">
    <property type="entry name" value="DisA/LigA_HHH"/>
</dbReference>
<dbReference type="Gene3D" id="3.40.50.10190">
    <property type="entry name" value="BRCT domain"/>
    <property type="match status" value="1"/>
</dbReference>
<evidence type="ECO:0000256" key="4">
    <source>
        <dbReference type="ARBA" id="ARBA00022598"/>
    </source>
</evidence>
<evidence type="ECO:0000256" key="2">
    <source>
        <dbReference type="ARBA" id="ARBA00012722"/>
    </source>
</evidence>
<feature type="binding site" evidence="15">
    <location>
        <position position="425"/>
    </location>
    <ligand>
        <name>Zn(2+)</name>
        <dbReference type="ChEBI" id="CHEBI:29105"/>
    </ligand>
</feature>
<proteinExistence type="inferred from homology"/>
<dbReference type="Gene3D" id="6.20.10.30">
    <property type="match status" value="1"/>
</dbReference>
<keyword evidence="12 15" id="KW-0464">Manganese</keyword>
<dbReference type="GO" id="GO:0005829">
    <property type="term" value="C:cytosol"/>
    <property type="evidence" value="ECO:0007669"/>
    <property type="project" value="TreeGrafter"/>
</dbReference>
<dbReference type="PROSITE" id="PS01055">
    <property type="entry name" value="DNA_LIGASE_N1"/>
    <property type="match status" value="1"/>
</dbReference>
<dbReference type="InterPro" id="IPR036420">
    <property type="entry name" value="BRCT_dom_sf"/>
</dbReference>
<dbReference type="InterPro" id="IPR012340">
    <property type="entry name" value="NA-bd_OB-fold"/>
</dbReference>
<dbReference type="InterPro" id="IPR013839">
    <property type="entry name" value="DNAligase_adenylation"/>
</dbReference>
<feature type="domain" description="BRCT" evidence="16">
    <location>
        <begin position="584"/>
        <end position="661"/>
    </location>
</feature>
<feature type="binding site" evidence="15">
    <location>
        <position position="420"/>
    </location>
    <ligand>
        <name>Zn(2+)</name>
        <dbReference type="ChEBI" id="CHEBI:29105"/>
    </ligand>
</feature>
<dbReference type="PANTHER" id="PTHR23389:SF9">
    <property type="entry name" value="DNA LIGASE"/>
    <property type="match status" value="1"/>
</dbReference>
<dbReference type="Proteomes" id="UP000824165">
    <property type="component" value="Unassembled WGS sequence"/>
</dbReference>
<evidence type="ECO:0000256" key="8">
    <source>
        <dbReference type="ARBA" id="ARBA00022833"/>
    </source>
</evidence>
<dbReference type="SMART" id="SM00532">
    <property type="entry name" value="LIGANc"/>
    <property type="match status" value="1"/>
</dbReference>
<feature type="binding site" evidence="15">
    <location>
        <position position="133"/>
    </location>
    <ligand>
        <name>NAD(+)</name>
        <dbReference type="ChEBI" id="CHEBI:57540"/>
    </ligand>
</feature>
<dbReference type="Gene3D" id="2.40.50.140">
    <property type="entry name" value="Nucleic acid-binding proteins"/>
    <property type="match status" value="1"/>
</dbReference>
<dbReference type="SUPFAM" id="SSF47781">
    <property type="entry name" value="RuvA domain 2-like"/>
    <property type="match status" value="1"/>
</dbReference>
<evidence type="ECO:0000256" key="7">
    <source>
        <dbReference type="ARBA" id="ARBA00022763"/>
    </source>
</evidence>
<dbReference type="Gene3D" id="1.10.287.610">
    <property type="entry name" value="Helix hairpin bin"/>
    <property type="match status" value="1"/>
</dbReference>
<reference evidence="17" key="2">
    <citation type="journal article" date="2021" name="PeerJ">
        <title>Extensive microbial diversity within the chicken gut microbiome revealed by metagenomics and culture.</title>
        <authorList>
            <person name="Gilroy R."/>
            <person name="Ravi A."/>
            <person name="Getino M."/>
            <person name="Pursley I."/>
            <person name="Horton D.L."/>
            <person name="Alikhan N.F."/>
            <person name="Baker D."/>
            <person name="Gharbi K."/>
            <person name="Hall N."/>
            <person name="Watson M."/>
            <person name="Adriaenssens E.M."/>
            <person name="Foster-Nyarko E."/>
            <person name="Jarju S."/>
            <person name="Secka A."/>
            <person name="Antonio M."/>
            <person name="Oren A."/>
            <person name="Chaudhuri R.R."/>
            <person name="La Ragione R."/>
            <person name="Hildebrand F."/>
            <person name="Pallen M.J."/>
        </authorList>
    </citation>
    <scope>NUCLEOTIDE SEQUENCE</scope>
    <source>
        <strain evidence="17">CHK181-108</strain>
    </source>
</reference>
<keyword evidence="10 15" id="KW-0520">NAD</keyword>
<accession>A0A9D1H157</accession>
<comment type="catalytic activity">
    <reaction evidence="13 15">
        <text>NAD(+) + (deoxyribonucleotide)n-3'-hydroxyl + 5'-phospho-(deoxyribonucleotide)m = (deoxyribonucleotide)n+m + AMP + beta-nicotinamide D-nucleotide.</text>
        <dbReference type="EC" id="6.5.1.2"/>
    </reaction>
</comment>
<dbReference type="InterPro" id="IPR004150">
    <property type="entry name" value="NAD_DNA_ligase_OB"/>
</dbReference>
<keyword evidence="11 15" id="KW-0234">DNA repair</keyword>
<dbReference type="EC" id="6.5.1.2" evidence="2 15"/>
<dbReference type="Pfam" id="PF14520">
    <property type="entry name" value="HHH_5"/>
    <property type="match status" value="1"/>
</dbReference>
<dbReference type="GO" id="GO:0046872">
    <property type="term" value="F:metal ion binding"/>
    <property type="evidence" value="ECO:0007669"/>
    <property type="project" value="UniProtKB-KW"/>
</dbReference>
<protein>
    <recommendedName>
        <fullName evidence="3 15">DNA ligase</fullName>
        <ecNumber evidence="2 15">6.5.1.2</ecNumber>
    </recommendedName>
    <alternativeName>
        <fullName evidence="15">Polydeoxyribonucleotide synthase [NAD(+)]</fullName>
    </alternativeName>
</protein>
<dbReference type="AlphaFoldDB" id="A0A9D1H157"/>
<dbReference type="CDD" id="cd17748">
    <property type="entry name" value="BRCT_DNA_ligase_like"/>
    <property type="match status" value="1"/>
</dbReference>
<dbReference type="PROSITE" id="PS50172">
    <property type="entry name" value="BRCT"/>
    <property type="match status" value="1"/>
</dbReference>
<dbReference type="GO" id="GO:0003911">
    <property type="term" value="F:DNA ligase (NAD+) activity"/>
    <property type="evidence" value="ECO:0007669"/>
    <property type="project" value="UniProtKB-UniRule"/>
</dbReference>
<dbReference type="Gene3D" id="1.10.150.20">
    <property type="entry name" value="5' to 3' exonuclease, C-terminal subdomain"/>
    <property type="match status" value="2"/>
</dbReference>
<evidence type="ECO:0000256" key="6">
    <source>
        <dbReference type="ARBA" id="ARBA00022723"/>
    </source>
</evidence>
<feature type="binding site" evidence="15">
    <location>
        <position position="308"/>
    </location>
    <ligand>
        <name>NAD(+)</name>
        <dbReference type="ChEBI" id="CHEBI:57540"/>
    </ligand>
</feature>
<dbReference type="InterPro" id="IPR003583">
    <property type="entry name" value="Hlx-hairpin-Hlx_DNA-bd_motif"/>
</dbReference>
<comment type="cofactor">
    <cofactor evidence="15">
        <name>Mg(2+)</name>
        <dbReference type="ChEBI" id="CHEBI:18420"/>
    </cofactor>
    <cofactor evidence="15">
        <name>Mn(2+)</name>
        <dbReference type="ChEBI" id="CHEBI:29035"/>
    </cofactor>
</comment>
<feature type="active site" description="N6-AMP-lysine intermediate" evidence="15">
    <location>
        <position position="112"/>
    </location>
</feature>
<dbReference type="Pfam" id="PF00533">
    <property type="entry name" value="BRCT"/>
    <property type="match status" value="1"/>
</dbReference>
<organism evidence="17 18">
    <name type="scientific">Candidatus Ornithomonoglobus intestinigallinarum</name>
    <dbReference type="NCBI Taxonomy" id="2840894"/>
    <lineage>
        <taxon>Bacteria</taxon>
        <taxon>Bacillati</taxon>
        <taxon>Bacillota</taxon>
        <taxon>Clostridia</taxon>
        <taxon>Candidatus Ornithomonoglobus</taxon>
    </lineage>
</organism>
<gene>
    <name evidence="15 17" type="primary">ligA</name>
    <name evidence="17" type="ORF">IAA60_00395</name>
</gene>
<dbReference type="Pfam" id="PF12826">
    <property type="entry name" value="HHH_2"/>
    <property type="match status" value="1"/>
</dbReference>
<evidence type="ECO:0000256" key="11">
    <source>
        <dbReference type="ARBA" id="ARBA00023204"/>
    </source>
</evidence>
<dbReference type="PANTHER" id="PTHR23389">
    <property type="entry name" value="CHROMOSOME TRANSMISSION FIDELITY FACTOR 18"/>
    <property type="match status" value="1"/>
</dbReference>
<comment type="similarity">
    <text evidence="14 15">Belongs to the NAD-dependent DNA ligase family. LigA subfamily.</text>
</comment>
<keyword evidence="6 15" id="KW-0479">Metal-binding</keyword>
<name>A0A9D1H157_9FIRM</name>
<evidence type="ECO:0000256" key="13">
    <source>
        <dbReference type="ARBA" id="ARBA00034005"/>
    </source>
</evidence>
<dbReference type="HAMAP" id="MF_01588">
    <property type="entry name" value="DNA_ligase_A"/>
    <property type="match status" value="1"/>
</dbReference>
<keyword evidence="5 15" id="KW-0235">DNA replication</keyword>
<dbReference type="InterPro" id="IPR010994">
    <property type="entry name" value="RuvA_2-like"/>
</dbReference>
<evidence type="ECO:0000256" key="9">
    <source>
        <dbReference type="ARBA" id="ARBA00022842"/>
    </source>
</evidence>
<dbReference type="InterPro" id="IPR004149">
    <property type="entry name" value="Znf_DNAligase_C4"/>
</dbReference>
<dbReference type="Gene3D" id="3.30.470.30">
    <property type="entry name" value="DNA ligase/mRNA capping enzyme"/>
    <property type="match status" value="1"/>
</dbReference>
<dbReference type="NCBIfam" id="TIGR00575">
    <property type="entry name" value="dnlj"/>
    <property type="match status" value="1"/>
</dbReference>
<feature type="binding site" evidence="15">
    <location>
        <position position="110"/>
    </location>
    <ligand>
        <name>NAD(+)</name>
        <dbReference type="ChEBI" id="CHEBI:57540"/>
    </ligand>
</feature>
<evidence type="ECO:0000256" key="12">
    <source>
        <dbReference type="ARBA" id="ARBA00023211"/>
    </source>
</evidence>
<feature type="binding site" evidence="15">
    <location>
        <position position="284"/>
    </location>
    <ligand>
        <name>NAD(+)</name>
        <dbReference type="ChEBI" id="CHEBI:57540"/>
    </ligand>
</feature>
<evidence type="ECO:0000256" key="3">
    <source>
        <dbReference type="ARBA" id="ARBA00013308"/>
    </source>
</evidence>
<evidence type="ECO:0000313" key="17">
    <source>
        <dbReference type="EMBL" id="HIT84343.1"/>
    </source>
</evidence>
<keyword evidence="9 15" id="KW-0460">Magnesium</keyword>
<dbReference type="NCBIfam" id="NF005932">
    <property type="entry name" value="PRK07956.1"/>
    <property type="match status" value="1"/>
</dbReference>
<evidence type="ECO:0000256" key="14">
    <source>
        <dbReference type="ARBA" id="ARBA00060881"/>
    </source>
</evidence>
<comment type="function">
    <text evidence="1 15">DNA ligase that catalyzes the formation of phosphodiester linkages between 5'-phosphoryl and 3'-hydroxyl groups in double-stranded DNA using NAD as a coenzyme and as the energy source for the reaction. It is essential for DNA replication and repair of damaged DNA.</text>
</comment>
<dbReference type="InterPro" id="IPR018239">
    <property type="entry name" value="DNA_ligase_AS"/>
</dbReference>
<keyword evidence="4 15" id="KW-0436">Ligase</keyword>
<evidence type="ECO:0000256" key="5">
    <source>
        <dbReference type="ARBA" id="ARBA00022705"/>
    </source>
</evidence>
<dbReference type="FunFam" id="1.10.150.20:FF:000007">
    <property type="entry name" value="DNA ligase"/>
    <property type="match status" value="1"/>
</dbReference>
<dbReference type="GO" id="GO:0003677">
    <property type="term" value="F:DNA binding"/>
    <property type="evidence" value="ECO:0007669"/>
    <property type="project" value="InterPro"/>
</dbReference>
<keyword evidence="7 15" id="KW-0227">DNA damage</keyword>